<keyword evidence="3 6" id="KW-0238">DNA-binding</keyword>
<dbReference type="SUPFAM" id="SSF46894">
    <property type="entry name" value="C-terminal effector domain of the bipartite response regulators"/>
    <property type="match status" value="1"/>
</dbReference>
<feature type="repeat" description="TPR" evidence="5">
    <location>
        <begin position="776"/>
        <end position="809"/>
    </location>
</feature>
<sequence>MEGITTVGQLARGGKAMVSGPQFRLLGPMEVRLGDSAVVLRAGKHRALLAALLLRPNRVVPVTELVEHVWGDAPPARTRGTLQTYVMRLRAALGDPSLIQTAADGYRMRVDPLAVDVHRFADAAVRGRTAAASEDLVTARKAFAEALELWRGPVLSDVPSETLYSEHAPRLTELLMTVHEQRIDVELALGNHADLVPELFGLTRDHPLRERFWAQLMLALYRSSRQAEALEAFRQLDRTLDEQLGIDPSAELRSLHQAILVGAPELAAPVTEREPERAPTSPLQLPTDISDFTGRAWHVERITALVTGSQGNAVPIVTLAGPPGVGKTTLAVHVAHVLRDRFPDGQLYVDLRGYALGPPADGVDVLSRFLRALGVPPDEIPPDADEQSTMLRSLLSGRRMLLVLDNASAPDQVRALLPGTATCPVIVTSRDDLRGLIAMNGARTVPVDVFTPAESVALLAKLLGPGSHEELAARCGHLPLALRVAAAYLAGRDDVTISGSPIELAYAALPPAPQRLFRLLSLVPGPDFTAEAASALADVDADGLLTVLAIAKLVVSPAPGRYRFHDELMHYAASLRAELDTPAEQQVAWTALLNHYTRGVERCAELLYPGILRLPSTASGPAPRIATSADALAWLDAERPNLTAAIRHAAQHGPAPMAWQLADALRGYLWIGQHVGEWLATAHHGLQAAQASGHRPAEAAMHANLGTLYLRLSEYALAVEHHNRAAELYRALGDKDAEAGVLNNLSLVYRRSGQLGAAKEALVRCLEMLRSEDSLSNGLYNLGQLAVELGEIDGAVEHFTQALALAPNADSHTYLGMALRLQGRFDEARSHLTRALEIGNVPAGEAETLENLAALELAQGNADAALSLASRALALVADGGDQQVAASVRVTLGEVQRALAELDGAVELLDQALTTARRIGYASGEVRALIGLAGVWRELGREADARAAAEEAVRRSTELGLHALESRARTLS</sequence>
<dbReference type="SMART" id="SM01043">
    <property type="entry name" value="BTAD"/>
    <property type="match status" value="1"/>
</dbReference>
<dbReference type="Pfam" id="PF00486">
    <property type="entry name" value="Trans_reg_C"/>
    <property type="match status" value="1"/>
</dbReference>
<comment type="similarity">
    <text evidence="1">Belongs to the AfsR/DnrI/RedD regulatory family.</text>
</comment>
<evidence type="ECO:0000313" key="9">
    <source>
        <dbReference type="Proteomes" id="UP000093053"/>
    </source>
</evidence>
<evidence type="ECO:0000259" key="7">
    <source>
        <dbReference type="PROSITE" id="PS51755"/>
    </source>
</evidence>
<dbReference type="SMART" id="SM00862">
    <property type="entry name" value="Trans_reg_C"/>
    <property type="match status" value="1"/>
</dbReference>
<gene>
    <name evidence="8" type="ORF">BBK82_02205</name>
</gene>
<dbReference type="KEGG" id="led:BBK82_02205"/>
<evidence type="ECO:0000256" key="5">
    <source>
        <dbReference type="PROSITE-ProRule" id="PRU00339"/>
    </source>
</evidence>
<reference evidence="8 9" key="1">
    <citation type="submission" date="2016-07" db="EMBL/GenBank/DDBJ databases">
        <title>Complete genome sequence of the Lentzea guizhouensis DHS C013.</title>
        <authorList>
            <person name="Cao C."/>
        </authorList>
    </citation>
    <scope>NUCLEOTIDE SEQUENCE [LARGE SCALE GENOMIC DNA]</scope>
    <source>
        <strain evidence="8 9">DHS C013</strain>
    </source>
</reference>
<dbReference type="AlphaFoldDB" id="A0A1B2HBH7"/>
<dbReference type="SMART" id="SM00028">
    <property type="entry name" value="TPR"/>
    <property type="match status" value="7"/>
</dbReference>
<dbReference type="SMART" id="SM00382">
    <property type="entry name" value="AAA"/>
    <property type="match status" value="1"/>
</dbReference>
<dbReference type="InterPro" id="IPR011990">
    <property type="entry name" value="TPR-like_helical_dom_sf"/>
</dbReference>
<evidence type="ECO:0000256" key="6">
    <source>
        <dbReference type="PROSITE-ProRule" id="PRU01091"/>
    </source>
</evidence>
<feature type="DNA-binding region" description="OmpR/PhoB-type" evidence="6">
    <location>
        <begin position="14"/>
        <end position="110"/>
    </location>
</feature>
<dbReference type="GO" id="GO:0006355">
    <property type="term" value="P:regulation of DNA-templated transcription"/>
    <property type="evidence" value="ECO:0007669"/>
    <property type="project" value="InterPro"/>
</dbReference>
<keyword evidence="2" id="KW-0805">Transcription regulation</keyword>
<dbReference type="PROSITE" id="PS50005">
    <property type="entry name" value="TPR"/>
    <property type="match status" value="2"/>
</dbReference>
<dbReference type="EMBL" id="CP016793">
    <property type="protein sequence ID" value="ANZ35059.1"/>
    <property type="molecule type" value="Genomic_DNA"/>
</dbReference>
<dbReference type="Gene3D" id="1.10.10.10">
    <property type="entry name" value="Winged helix-like DNA-binding domain superfamily/Winged helix DNA-binding domain"/>
    <property type="match status" value="1"/>
</dbReference>
<evidence type="ECO:0000256" key="2">
    <source>
        <dbReference type="ARBA" id="ARBA00023015"/>
    </source>
</evidence>
<feature type="domain" description="OmpR/PhoB-type" evidence="7">
    <location>
        <begin position="14"/>
        <end position="110"/>
    </location>
</feature>
<dbReference type="Pfam" id="PF03704">
    <property type="entry name" value="BTAD"/>
    <property type="match status" value="1"/>
</dbReference>
<feature type="repeat" description="TPR" evidence="5">
    <location>
        <begin position="699"/>
        <end position="732"/>
    </location>
</feature>
<dbReference type="InterPro" id="IPR016032">
    <property type="entry name" value="Sig_transdc_resp-reg_C-effctor"/>
</dbReference>
<dbReference type="SUPFAM" id="SSF52540">
    <property type="entry name" value="P-loop containing nucleoside triphosphate hydrolases"/>
    <property type="match status" value="1"/>
</dbReference>
<dbReference type="PRINTS" id="PR00364">
    <property type="entry name" value="DISEASERSIST"/>
</dbReference>
<dbReference type="Pfam" id="PF13424">
    <property type="entry name" value="TPR_12"/>
    <property type="match status" value="1"/>
</dbReference>
<dbReference type="Pfam" id="PF00931">
    <property type="entry name" value="NB-ARC"/>
    <property type="match status" value="1"/>
</dbReference>
<keyword evidence="9" id="KW-1185">Reference proteome</keyword>
<dbReference type="InterPro" id="IPR003593">
    <property type="entry name" value="AAA+_ATPase"/>
</dbReference>
<dbReference type="GO" id="GO:0000160">
    <property type="term" value="P:phosphorelay signal transduction system"/>
    <property type="evidence" value="ECO:0007669"/>
    <property type="project" value="InterPro"/>
</dbReference>
<dbReference type="PROSITE" id="PS51755">
    <property type="entry name" value="OMPR_PHOB"/>
    <property type="match status" value="1"/>
</dbReference>
<organism evidence="8 9">
    <name type="scientific">Lentzea guizhouensis</name>
    <dbReference type="NCBI Taxonomy" id="1586287"/>
    <lineage>
        <taxon>Bacteria</taxon>
        <taxon>Bacillati</taxon>
        <taxon>Actinomycetota</taxon>
        <taxon>Actinomycetes</taxon>
        <taxon>Pseudonocardiales</taxon>
        <taxon>Pseudonocardiaceae</taxon>
        <taxon>Lentzea</taxon>
    </lineage>
</organism>
<dbReference type="GO" id="GO:0003677">
    <property type="term" value="F:DNA binding"/>
    <property type="evidence" value="ECO:0007669"/>
    <property type="project" value="UniProtKB-UniRule"/>
</dbReference>
<dbReference type="STRING" id="1586287.BBK82_02205"/>
<dbReference type="InterPro" id="IPR051677">
    <property type="entry name" value="AfsR-DnrI-RedD_regulator"/>
</dbReference>
<dbReference type="CDD" id="cd02019">
    <property type="entry name" value="NK"/>
    <property type="match status" value="1"/>
</dbReference>
<dbReference type="PROSITE" id="PS50293">
    <property type="entry name" value="TPR_REGION"/>
    <property type="match status" value="1"/>
</dbReference>
<dbReference type="Gene3D" id="1.25.40.10">
    <property type="entry name" value="Tetratricopeptide repeat domain"/>
    <property type="match status" value="3"/>
</dbReference>
<name>A0A1B2HBH7_9PSEU</name>
<dbReference type="InterPro" id="IPR001867">
    <property type="entry name" value="OmpR/PhoB-type_DNA-bd"/>
</dbReference>
<evidence type="ECO:0000256" key="4">
    <source>
        <dbReference type="ARBA" id="ARBA00023163"/>
    </source>
</evidence>
<dbReference type="InterPro" id="IPR019734">
    <property type="entry name" value="TPR_rpt"/>
</dbReference>
<keyword evidence="4" id="KW-0804">Transcription</keyword>
<dbReference type="Proteomes" id="UP000093053">
    <property type="component" value="Chromosome"/>
</dbReference>
<dbReference type="InterPro" id="IPR027417">
    <property type="entry name" value="P-loop_NTPase"/>
</dbReference>
<dbReference type="PANTHER" id="PTHR35807">
    <property type="entry name" value="TRANSCRIPTIONAL REGULATOR REDD-RELATED"/>
    <property type="match status" value="1"/>
</dbReference>
<dbReference type="Gene3D" id="3.40.50.300">
    <property type="entry name" value="P-loop containing nucleotide triphosphate hydrolases"/>
    <property type="match status" value="1"/>
</dbReference>
<accession>A0A1B2HBH7</accession>
<dbReference type="InterPro" id="IPR036388">
    <property type="entry name" value="WH-like_DNA-bd_sf"/>
</dbReference>
<dbReference type="InterPro" id="IPR005158">
    <property type="entry name" value="BTAD"/>
</dbReference>
<protein>
    <recommendedName>
        <fullName evidence="7">OmpR/PhoB-type domain-containing protein</fullName>
    </recommendedName>
</protein>
<dbReference type="GO" id="GO:0043531">
    <property type="term" value="F:ADP binding"/>
    <property type="evidence" value="ECO:0007669"/>
    <property type="project" value="InterPro"/>
</dbReference>
<keyword evidence="5" id="KW-0802">TPR repeat</keyword>
<dbReference type="Pfam" id="PF13432">
    <property type="entry name" value="TPR_16"/>
    <property type="match status" value="1"/>
</dbReference>
<dbReference type="InterPro" id="IPR002182">
    <property type="entry name" value="NB-ARC"/>
</dbReference>
<evidence type="ECO:0000256" key="1">
    <source>
        <dbReference type="ARBA" id="ARBA00005820"/>
    </source>
</evidence>
<evidence type="ECO:0000313" key="8">
    <source>
        <dbReference type="EMBL" id="ANZ35059.1"/>
    </source>
</evidence>
<dbReference type="PANTHER" id="PTHR35807:SF1">
    <property type="entry name" value="TRANSCRIPTIONAL REGULATOR REDD"/>
    <property type="match status" value="1"/>
</dbReference>
<dbReference type="SUPFAM" id="SSF48452">
    <property type="entry name" value="TPR-like"/>
    <property type="match status" value="3"/>
</dbReference>
<proteinExistence type="inferred from homology"/>
<evidence type="ECO:0000256" key="3">
    <source>
        <dbReference type="ARBA" id="ARBA00023125"/>
    </source>
</evidence>
<dbReference type="CDD" id="cd15831">
    <property type="entry name" value="BTAD"/>
    <property type="match status" value="1"/>
</dbReference>